<dbReference type="GeneTree" id="ENSGT00940000169841"/>
<proteinExistence type="inferred from homology"/>
<organism evidence="2 3">
    <name type="scientific">Esox lucius</name>
    <name type="common">Northern pike</name>
    <dbReference type="NCBI Taxonomy" id="8010"/>
    <lineage>
        <taxon>Eukaryota</taxon>
        <taxon>Metazoa</taxon>
        <taxon>Chordata</taxon>
        <taxon>Craniata</taxon>
        <taxon>Vertebrata</taxon>
        <taxon>Euteleostomi</taxon>
        <taxon>Actinopterygii</taxon>
        <taxon>Neopterygii</taxon>
        <taxon>Teleostei</taxon>
        <taxon>Protacanthopterygii</taxon>
        <taxon>Esociformes</taxon>
        <taxon>Esocidae</taxon>
        <taxon>Esox</taxon>
    </lineage>
</organism>
<reference evidence="2" key="2">
    <citation type="submission" date="2025-08" db="UniProtKB">
        <authorList>
            <consortium name="Ensembl"/>
        </authorList>
    </citation>
    <scope>IDENTIFICATION</scope>
</reference>
<dbReference type="Pfam" id="PF14922">
    <property type="entry name" value="FWWh"/>
    <property type="match status" value="1"/>
</dbReference>
<keyword evidence="3" id="KW-1185">Reference proteome</keyword>
<evidence type="ECO:0000313" key="2">
    <source>
        <dbReference type="Ensembl" id="ENSELUP00000094644.1"/>
    </source>
</evidence>
<accession>A0AAY5L0H7</accession>
<reference evidence="2" key="3">
    <citation type="submission" date="2025-09" db="UniProtKB">
        <authorList>
            <consortium name="Ensembl"/>
        </authorList>
    </citation>
    <scope>IDENTIFICATION</scope>
</reference>
<name>A0AAY5L0H7_ESOLU</name>
<dbReference type="Ensembl" id="ENSELUT00000109518.1">
    <property type="protein sequence ID" value="ENSELUP00000094644.1"/>
    <property type="gene ID" value="ENSELUG00000042696.1"/>
</dbReference>
<evidence type="ECO:0008006" key="4">
    <source>
        <dbReference type="Google" id="ProtNLM"/>
    </source>
</evidence>
<dbReference type="AlphaFoldDB" id="A0AAY5L0H7"/>
<reference evidence="2 3" key="1">
    <citation type="submission" date="2020-02" db="EMBL/GenBank/DDBJ databases">
        <title>Esox lucius (northern pike) genome, fEsoLuc1, primary haplotype.</title>
        <authorList>
            <person name="Myers G."/>
            <person name="Karagic N."/>
            <person name="Meyer A."/>
            <person name="Pippel M."/>
            <person name="Reichard M."/>
            <person name="Winkler S."/>
            <person name="Tracey A."/>
            <person name="Sims Y."/>
            <person name="Howe K."/>
            <person name="Rhie A."/>
            <person name="Formenti G."/>
            <person name="Durbin R."/>
            <person name="Fedrigo O."/>
            <person name="Jarvis E.D."/>
        </authorList>
    </citation>
    <scope>NUCLEOTIDE SEQUENCE [LARGE SCALE GENOMIC DNA]</scope>
</reference>
<dbReference type="InterPro" id="IPR029417">
    <property type="entry name" value="FAM227"/>
</dbReference>
<protein>
    <recommendedName>
        <fullName evidence="4">Protein FAM227B</fullName>
    </recommendedName>
</protein>
<dbReference type="PANTHER" id="PTHR33560:SF2">
    <property type="entry name" value="PROTEIN FAM227B"/>
    <property type="match status" value="1"/>
</dbReference>
<evidence type="ECO:0000256" key="1">
    <source>
        <dbReference type="ARBA" id="ARBA00008666"/>
    </source>
</evidence>
<dbReference type="Proteomes" id="UP000265140">
    <property type="component" value="Chromosome 2"/>
</dbReference>
<evidence type="ECO:0000313" key="3">
    <source>
        <dbReference type="Proteomes" id="UP000265140"/>
    </source>
</evidence>
<comment type="similarity">
    <text evidence="1">Belongs to the FAM227 family.</text>
</comment>
<sequence length="467" mass="54097">MAKKLDPEDDEELINTFDKFLRQQKLVDWPVAFDETLEISSHFKHCSCSRQIFEYFKVNVPFPADINTSFLKSMEELYSKIQLHEFKMSKSESKNKDLEFDDTNKRAIYVERALKILKDQIDVMSRSLDIKDYNYPGFGAVEGTDIPGLPDALKHLDSISEAQGFNSGFLKIWRPFFLCDLSVAVLKDTFWWFFLNRFKPDVEEENQLFDRISGTYVSLLMTVQRELKDKLFKVYADCLAQAVYTAFYRAFPQSFKRIGHDFKTNLTDIISLWVSGVKVLSWQNWNLSWLDRADMPEESQKDSAYDQEMNFEVLVSSASKLSLSLPEKQKSERITSADSRMNCERELQHVPFKLCGQSPLVSRYIQLYGIPSPTGSHTHTITWSEITNLPYPYTHAHTLQSCIHPHERIKAPAQTPTLILTTPIHTNTHTHTHTHICTHIMNTLEQTDTLQHSCTQLVDCIHAENNM</sequence>
<dbReference type="PANTHER" id="PTHR33560">
    <property type="entry name" value="PROTEIN FAM227B"/>
    <property type="match status" value="1"/>
</dbReference>